<evidence type="ECO:0000313" key="2">
    <source>
        <dbReference type="EMBL" id="BDG05420.1"/>
    </source>
</evidence>
<gene>
    <name evidence="2" type="ORF">AMOR_44160</name>
</gene>
<keyword evidence="1" id="KW-0732">Signal</keyword>
<dbReference type="RefSeq" id="WP_248354245.1">
    <property type="nucleotide sequence ID" value="NZ_AP025591.1"/>
</dbReference>
<proteinExistence type="predicted"/>
<accession>A0ABM7X0U0</accession>
<protein>
    <submittedName>
        <fullName evidence="2">Uncharacterized protein</fullName>
    </submittedName>
</protein>
<feature type="signal peptide" evidence="1">
    <location>
        <begin position="1"/>
        <end position="21"/>
    </location>
</feature>
<dbReference type="EMBL" id="AP025591">
    <property type="protein sequence ID" value="BDG05420.1"/>
    <property type="molecule type" value="Genomic_DNA"/>
</dbReference>
<dbReference type="Proteomes" id="UP001162891">
    <property type="component" value="Chromosome"/>
</dbReference>
<evidence type="ECO:0000313" key="3">
    <source>
        <dbReference type="Proteomes" id="UP001162891"/>
    </source>
</evidence>
<organism evidence="2 3">
    <name type="scientific">Anaeromyxobacter oryzae</name>
    <dbReference type="NCBI Taxonomy" id="2918170"/>
    <lineage>
        <taxon>Bacteria</taxon>
        <taxon>Pseudomonadati</taxon>
        <taxon>Myxococcota</taxon>
        <taxon>Myxococcia</taxon>
        <taxon>Myxococcales</taxon>
        <taxon>Cystobacterineae</taxon>
        <taxon>Anaeromyxobacteraceae</taxon>
        <taxon>Anaeromyxobacter</taxon>
    </lineage>
</organism>
<name>A0ABM7X0U0_9BACT</name>
<feature type="chain" id="PRO_5046845342" evidence="1">
    <location>
        <begin position="22"/>
        <end position="191"/>
    </location>
</feature>
<reference evidence="3" key="1">
    <citation type="journal article" date="2022" name="Int. J. Syst. Evol. Microbiol.">
        <title>Anaeromyxobacter oryzae sp. nov., Anaeromyxobacter diazotrophicus sp. nov. and Anaeromyxobacter paludicola sp. nov., isolated from paddy soils.</title>
        <authorList>
            <person name="Itoh H."/>
            <person name="Xu Z."/>
            <person name="Mise K."/>
            <person name="Masuda Y."/>
            <person name="Ushijima N."/>
            <person name="Hayakawa C."/>
            <person name="Shiratori Y."/>
            <person name="Senoo K."/>
        </authorList>
    </citation>
    <scope>NUCLEOTIDE SEQUENCE [LARGE SCALE GENOMIC DNA]</scope>
    <source>
        <strain evidence="3">Red232</strain>
    </source>
</reference>
<keyword evidence="3" id="KW-1185">Reference proteome</keyword>
<sequence>MPALSLVAALLLAAGSPTPDAAPSPAPRPPALVWVEHDLGWATVRVPSGWIAVARCGPEVPDNPACGCALSAAEFQDGDGAFFVVALDRDGCSGGSGAWELGLAPTGDRVRVVAAPPPGCFATDGVMDDADADCTEPTVLVTAATAAAGHGYTFQFGHEAGRDRFDAALFRTMIESTRLAPRWAVAAVLER</sequence>
<evidence type="ECO:0000256" key="1">
    <source>
        <dbReference type="SAM" id="SignalP"/>
    </source>
</evidence>